<evidence type="ECO:0008006" key="3">
    <source>
        <dbReference type="Google" id="ProtNLM"/>
    </source>
</evidence>
<proteinExistence type="predicted"/>
<keyword evidence="2" id="KW-1185">Reference proteome</keyword>
<dbReference type="AlphaFoldDB" id="A0A7V9Z654"/>
<sequence length="450" mass="51482">MNIYALTIQNHGENTVWLPSTAPLSGQTDIAFGSVSTSCQIVSSSALNNEIIITKDVAERLRIPFANRIHLFLDEDTIYIGPLIGIFTAGFTKSSIRPIGKRSFFFAKLLSNEKKVGGFAFVFGAHHIHWDKGTVTGYFYTKTGWEQHEIPFPNVIYNRLPNRRTENETMFQEIKQKLKTEYFIPWFNENFFNKWDIYCLLQQHPLARAYLPDTASPPTIEAAQQFLDEYQQIYIKPANGSLGLGIYQLIQRNNSYYCRFRDHQGCNRLQKFPTLSDLWGKLLADKNMELYILQQGIPLIEVNGRKVDFRIHTNKDEHGIWQVSAIAAKIAGKGSVTTHINNGGIVKTVEEVFPKKEEQTKMTERLQHAALTLSRCLEEQLDMMIGEIGFDIGIDQQNNLWLFEANSKPGRSIFKHPKLKQYDELTTVLSLEYAVYLSKQMITAPEALLT</sequence>
<comment type="caution">
    <text evidence="1">The sequence shown here is derived from an EMBL/GenBank/DDBJ whole genome shotgun (WGS) entry which is preliminary data.</text>
</comment>
<reference evidence="1 2" key="1">
    <citation type="submission" date="2020-07" db="EMBL/GenBank/DDBJ databases">
        <title>Genomic Encyclopedia of Type Strains, Phase IV (KMG-IV): sequencing the most valuable type-strain genomes for metagenomic binning, comparative biology and taxonomic classification.</title>
        <authorList>
            <person name="Goeker M."/>
        </authorList>
    </citation>
    <scope>NUCLEOTIDE SEQUENCE [LARGE SCALE GENOMIC DNA]</scope>
    <source>
        <strain evidence="1 2">DSM 15730</strain>
    </source>
</reference>
<evidence type="ECO:0000313" key="1">
    <source>
        <dbReference type="EMBL" id="MBA2874782.1"/>
    </source>
</evidence>
<dbReference type="Proteomes" id="UP000523087">
    <property type="component" value="Unassembled WGS sequence"/>
</dbReference>
<organism evidence="1 2">
    <name type="scientific">Thermaerobacillus caldiproteolyticus</name>
    <dbReference type="NCBI Taxonomy" id="247480"/>
    <lineage>
        <taxon>Bacteria</taxon>
        <taxon>Bacillati</taxon>
        <taxon>Bacillota</taxon>
        <taxon>Bacilli</taxon>
        <taxon>Bacillales</taxon>
        <taxon>Anoxybacillaceae</taxon>
        <taxon>Thermaerobacillus</taxon>
    </lineage>
</organism>
<dbReference type="Pfam" id="PF14398">
    <property type="entry name" value="ATPgrasp_YheCD"/>
    <property type="match status" value="1"/>
</dbReference>
<protein>
    <recommendedName>
        <fullName evidence="3">YheC/YheD family protein</fullName>
    </recommendedName>
</protein>
<accession>A0A7V9Z654</accession>
<dbReference type="RefSeq" id="WP_181555653.1">
    <property type="nucleotide sequence ID" value="NZ_JACDUT010000004.1"/>
</dbReference>
<dbReference type="Gene3D" id="3.30.470.20">
    <property type="entry name" value="ATP-grasp fold, B domain"/>
    <property type="match status" value="1"/>
</dbReference>
<dbReference type="EMBL" id="JACDUT010000004">
    <property type="protein sequence ID" value="MBA2874782.1"/>
    <property type="molecule type" value="Genomic_DNA"/>
</dbReference>
<gene>
    <name evidence="1" type="ORF">HNR31_001553</name>
</gene>
<evidence type="ECO:0000313" key="2">
    <source>
        <dbReference type="Proteomes" id="UP000523087"/>
    </source>
</evidence>
<dbReference type="InterPro" id="IPR026838">
    <property type="entry name" value="YheC/D"/>
</dbReference>
<dbReference type="SUPFAM" id="SSF56059">
    <property type="entry name" value="Glutathione synthetase ATP-binding domain-like"/>
    <property type="match status" value="1"/>
</dbReference>
<name>A0A7V9Z654_9BACL</name>